<dbReference type="EMBL" id="DS232314">
    <property type="protein sequence ID" value="EDS39848.1"/>
    <property type="molecule type" value="Genomic_DNA"/>
</dbReference>
<reference evidence="1" key="1">
    <citation type="submission" date="2007-03" db="EMBL/GenBank/DDBJ databases">
        <title>Annotation of Culex pipiens quinquefasciatus.</title>
        <authorList>
            <consortium name="The Broad Institute Genome Sequencing Platform"/>
            <person name="Atkinson P.W."/>
            <person name="Hemingway J."/>
            <person name="Christensen B.M."/>
            <person name="Higgs S."/>
            <person name="Kodira C."/>
            <person name="Hannick L."/>
            <person name="Megy K."/>
            <person name="O'Leary S."/>
            <person name="Pearson M."/>
            <person name="Haas B.J."/>
            <person name="Mauceli E."/>
            <person name="Wortman J.R."/>
            <person name="Lee N.H."/>
            <person name="Guigo R."/>
            <person name="Stanke M."/>
            <person name="Alvarado L."/>
            <person name="Amedeo P."/>
            <person name="Antoine C.H."/>
            <person name="Arensburger P."/>
            <person name="Bidwell S.L."/>
            <person name="Crawford M."/>
            <person name="Camaro F."/>
            <person name="Devon K."/>
            <person name="Engels R."/>
            <person name="Hammond M."/>
            <person name="Howarth C."/>
            <person name="Koehrsen M."/>
            <person name="Lawson D."/>
            <person name="Montgomery P."/>
            <person name="Nene V."/>
            <person name="Nusbaum C."/>
            <person name="Puiu D."/>
            <person name="Romero-Severson J."/>
            <person name="Severson D.W."/>
            <person name="Shumway M."/>
            <person name="Sisk P."/>
            <person name="Stolte C."/>
            <person name="Zeng Q."/>
            <person name="Eisenstadt E."/>
            <person name="Fraser-Liggett C."/>
            <person name="Strausberg R."/>
            <person name="Galagan J."/>
            <person name="Birren B."/>
            <person name="Collins F.H."/>
        </authorList>
    </citation>
    <scope>NUCLEOTIDE SEQUENCE [LARGE SCALE GENOMIC DNA]</scope>
    <source>
        <strain evidence="1">JHB</strain>
    </source>
</reference>
<evidence type="ECO:0000313" key="1">
    <source>
        <dbReference type="EMBL" id="EDS39848.1"/>
    </source>
</evidence>
<name>B0X3F6_CULQU</name>
<dbReference type="OrthoDB" id="10004999at2759"/>
<organism>
    <name type="scientific">Culex quinquefasciatus</name>
    <name type="common">Southern house mosquito</name>
    <name type="synonym">Culex pungens</name>
    <dbReference type="NCBI Taxonomy" id="7176"/>
    <lineage>
        <taxon>Eukaryota</taxon>
        <taxon>Metazoa</taxon>
        <taxon>Ecdysozoa</taxon>
        <taxon>Arthropoda</taxon>
        <taxon>Hexapoda</taxon>
        <taxon>Insecta</taxon>
        <taxon>Pterygota</taxon>
        <taxon>Neoptera</taxon>
        <taxon>Endopterygota</taxon>
        <taxon>Diptera</taxon>
        <taxon>Nematocera</taxon>
        <taxon>Culicoidea</taxon>
        <taxon>Culicidae</taxon>
        <taxon>Culicinae</taxon>
        <taxon>Culicini</taxon>
        <taxon>Culex</taxon>
        <taxon>Culex</taxon>
    </lineage>
</organism>
<sequence>MWMRLRMFSRQHRRWRRFRYGFMLRFTWVYAFLNDDHFHQGLEQSPSPVASGTSSYHSVIHGGHQQQHLFQHQNSVTSLSSVQTVLSQNAQNSTNVNKLIENVCQNGNHLNLNTYGSCSSLITTTVGHGVPPVAQSVAGGLVQRNGGGGVHLGAVAEQQMASSVSSAEEPLSVADVADLLHPQYAIITGEREC</sequence>
<protein>
    <submittedName>
        <fullName evidence="1 2">Uncharacterized protein</fullName>
    </submittedName>
</protein>
<keyword evidence="3" id="KW-1185">Reference proteome</keyword>
<evidence type="ECO:0000313" key="3">
    <source>
        <dbReference type="Proteomes" id="UP000002320"/>
    </source>
</evidence>
<dbReference type="AlphaFoldDB" id="B0X3F6"/>
<accession>B0X3F6</accession>
<dbReference type="VEuPathDB" id="VectorBase:CQUJHB015522"/>
<proteinExistence type="predicted"/>
<dbReference type="Proteomes" id="UP000002320">
    <property type="component" value="Unassembled WGS sequence"/>
</dbReference>
<gene>
    <name evidence="2" type="primary">6047069</name>
    <name evidence="1" type="ORF">CpipJ_CPIJ013593</name>
</gene>
<dbReference type="KEGG" id="cqu:CpipJ_CPIJ013593"/>
<dbReference type="OMA" id="ICGEQGM"/>
<reference evidence="2" key="2">
    <citation type="submission" date="2021-02" db="UniProtKB">
        <authorList>
            <consortium name="EnsemblMetazoa"/>
        </authorList>
    </citation>
    <scope>IDENTIFICATION</scope>
    <source>
        <strain evidence="2">JHB</strain>
    </source>
</reference>
<dbReference type="VEuPathDB" id="VectorBase:CPIJ013593"/>
<dbReference type="HOGENOM" id="CLU_1504668_0_0_1"/>
<dbReference type="InParanoid" id="B0X3F6"/>
<dbReference type="EnsemblMetazoa" id="CPIJ013593-RA">
    <property type="protein sequence ID" value="CPIJ013593-PA"/>
    <property type="gene ID" value="CPIJ013593"/>
</dbReference>
<dbReference type="eggNOG" id="ENOG502TBZ1">
    <property type="taxonomic scope" value="Eukaryota"/>
</dbReference>
<evidence type="ECO:0000313" key="2">
    <source>
        <dbReference type="EnsemblMetazoa" id="CPIJ013593-PA"/>
    </source>
</evidence>